<dbReference type="InterPro" id="IPR008532">
    <property type="entry name" value="NFACT_RNA-bd"/>
</dbReference>
<evidence type="ECO:0000256" key="5">
    <source>
        <dbReference type="HAMAP-Rule" id="MF_00844"/>
    </source>
</evidence>
<dbReference type="Gene3D" id="1.10.8.50">
    <property type="match status" value="1"/>
</dbReference>
<dbReference type="InterPro" id="IPR051608">
    <property type="entry name" value="RQC_Subunit_NEMF"/>
</dbReference>
<dbReference type="Gene3D" id="2.30.310.10">
    <property type="entry name" value="ibrinogen binding protein from staphylococcus aureus domain"/>
    <property type="match status" value="1"/>
</dbReference>
<dbReference type="Proteomes" id="UP000654573">
    <property type="component" value="Unassembled WGS sequence"/>
</dbReference>
<feature type="coiled-coil region" evidence="5">
    <location>
        <begin position="384"/>
        <end position="418"/>
    </location>
</feature>
<dbReference type="InterPro" id="IPR043682">
    <property type="entry name" value="RqcH_bacterial"/>
</dbReference>
<keyword evidence="5" id="KW-0175">Coiled coil</keyword>
<proteinExistence type="inferred from homology"/>
<comment type="subunit">
    <text evidence="5">Associates with stalled 50S ribosomal subunits. Binds to RqcP.</text>
</comment>
<dbReference type="EMBL" id="JACOOU010000006">
    <property type="protein sequence ID" value="MBC5673549.1"/>
    <property type="molecule type" value="Genomic_DNA"/>
</dbReference>
<reference evidence="7 8" key="1">
    <citation type="submission" date="2020-08" db="EMBL/GenBank/DDBJ databases">
        <title>Genome public.</title>
        <authorList>
            <person name="Liu C."/>
            <person name="Sun Q."/>
        </authorList>
    </citation>
    <scope>NUCLEOTIDE SEQUENCE [LARGE SCALE GENOMIC DNA]</scope>
    <source>
        <strain evidence="7 8">NSJ-34</strain>
    </source>
</reference>
<dbReference type="PANTHER" id="PTHR15239:SF6">
    <property type="entry name" value="RIBOSOME QUALITY CONTROL COMPLEX SUBUNIT NEMF"/>
    <property type="match status" value="1"/>
</dbReference>
<dbReference type="SUPFAM" id="SSF46946">
    <property type="entry name" value="S13-like H2TH domain"/>
    <property type="match status" value="1"/>
</dbReference>
<dbReference type="HAMAP" id="MF_00844_B">
    <property type="entry name" value="RqcH_B"/>
    <property type="match status" value="1"/>
</dbReference>
<comment type="function">
    <text evidence="5">Key component of the ribosome quality control system (RQC), a ribosome-associated complex that mediates the extraction of incompletely synthesized nascent chains from stalled ribosomes and their subsequent degradation. RqcH recruits Ala-charged tRNA, and with RqcP directs the elongation of stalled nascent chains on 50S ribosomal subunits, leading to non-templated C-terminal alanine extensions (Ala tail). The Ala tail promotes nascent chain degradation. May add between 1 and at least 8 Ala residues. Binds to stalled 50S ribosomal subunits.</text>
</comment>
<dbReference type="InterPro" id="IPR010979">
    <property type="entry name" value="Ribosomal_uS13-like_H2TH"/>
</dbReference>
<keyword evidence="4 5" id="KW-0648">Protein biosynthesis</keyword>
<accession>A0ABR7FEB7</accession>
<evidence type="ECO:0000313" key="7">
    <source>
        <dbReference type="EMBL" id="MBC5673549.1"/>
    </source>
</evidence>
<sequence length="582" mass="66229">MAFDGITIANIVKELNETIVGGKINKIAQPEADELILTIKNNRTQYRLLISASASLPLIYFTDKNKVSPLTAPNFCMLLRKHVGSGKITAVTQPGLERVIEIRIEHLNELGDLCFKTLVVEIMGKHSNIIFLNEERMILDSIKHVSLNMSSVREVLPGRDYFIPQTQDKKNPLAVTEEEFYAAVYGKPTNIAKAIYTSLTGLSPAAAEEICARAGVHGSDPADGLSGQEKERVFQAFSRFMEDVKEGRFTPNIVYSPSGEPVEFGAVPLTQYTDYTVREYDSISQVLEQYYAQKNIITRMRQKSADLRKIVQTALDRNWKKFDLQTKQMQDTKKMDKYKVYGELINTYGYNLEEGCKSFRALNYYTNEEITIPLDPTMTPQENSKKYFDRYNKLKRTAQALEEQLADTESEIRHLESIQAALDIAQQESDLSQIKEELTEYGYIKKHYTGGKKKMQAKSKPLHYISSDGYHIYVGKNNYQNEELTFKFATGGDWWFHAKKMAGSHVVVKSNNEELPDRTFEEAGRLAGYYSSGRTAPKVEIDYIQKKHVKKPNGSKPGFVVYYTNYSLIIEPDITGIRLVED</sequence>
<evidence type="ECO:0000259" key="6">
    <source>
        <dbReference type="Pfam" id="PF05670"/>
    </source>
</evidence>
<dbReference type="PANTHER" id="PTHR15239">
    <property type="entry name" value="NUCLEAR EXPORT MEDIATOR FACTOR NEMF"/>
    <property type="match status" value="1"/>
</dbReference>
<evidence type="ECO:0000313" key="8">
    <source>
        <dbReference type="Proteomes" id="UP000654573"/>
    </source>
</evidence>
<evidence type="ECO:0000256" key="2">
    <source>
        <dbReference type="ARBA" id="ARBA00022730"/>
    </source>
</evidence>
<evidence type="ECO:0000256" key="4">
    <source>
        <dbReference type="ARBA" id="ARBA00022917"/>
    </source>
</evidence>
<feature type="domain" description="NFACT RNA-binding" evidence="6">
    <location>
        <begin position="461"/>
        <end position="554"/>
    </location>
</feature>
<name>A0ABR7FEB7_9FIRM</name>
<dbReference type="RefSeq" id="WP_054351223.1">
    <property type="nucleotide sequence ID" value="NZ_JACOOU010000006.1"/>
</dbReference>
<dbReference type="Pfam" id="PF05670">
    <property type="entry name" value="NFACT-R_1"/>
    <property type="match status" value="1"/>
</dbReference>
<comment type="similarity">
    <text evidence="5">Belongs to the NEMF family.</text>
</comment>
<keyword evidence="8" id="KW-1185">Reference proteome</keyword>
<evidence type="ECO:0000256" key="1">
    <source>
        <dbReference type="ARBA" id="ARBA00022555"/>
    </source>
</evidence>
<organism evidence="7 8">
    <name type="scientific">Blautia celeris</name>
    <dbReference type="NCBI Taxonomy" id="2763026"/>
    <lineage>
        <taxon>Bacteria</taxon>
        <taxon>Bacillati</taxon>
        <taxon>Bacillota</taxon>
        <taxon>Clostridia</taxon>
        <taxon>Lachnospirales</taxon>
        <taxon>Lachnospiraceae</taxon>
        <taxon>Blautia</taxon>
    </lineage>
</organism>
<keyword evidence="3 5" id="KW-0694">RNA-binding</keyword>
<comment type="caution">
    <text evidence="7">The sequence shown here is derived from an EMBL/GenBank/DDBJ whole genome shotgun (WGS) entry which is preliminary data.</text>
</comment>
<gene>
    <name evidence="5" type="primary">rqcH</name>
    <name evidence="7" type="ORF">H8S76_14975</name>
</gene>
<keyword evidence="2 5" id="KW-0699">rRNA-binding</keyword>
<protein>
    <recommendedName>
        <fullName evidence="5">Rqc2 homolog RqcH</fullName>
        <shortName evidence="5">RqcH</shortName>
    </recommendedName>
</protein>
<dbReference type="Pfam" id="PF05833">
    <property type="entry name" value="NFACT_N"/>
    <property type="match status" value="1"/>
</dbReference>
<evidence type="ECO:0000256" key="3">
    <source>
        <dbReference type="ARBA" id="ARBA00022884"/>
    </source>
</evidence>
<keyword evidence="1 5" id="KW-0820">tRNA-binding</keyword>